<feature type="transmembrane region" description="Helical" evidence="1">
    <location>
        <begin position="6"/>
        <end position="25"/>
    </location>
</feature>
<sequence>MNSTTWTMIGIGAAAVLIPAARAVIKAIRAKKSTADIVADALEAAVDGVDKRKK</sequence>
<dbReference type="EMBL" id="LR797235">
    <property type="protein sequence ID" value="CAB4195486.1"/>
    <property type="molecule type" value="Genomic_DNA"/>
</dbReference>
<evidence type="ECO:0000256" key="1">
    <source>
        <dbReference type="SAM" id="Phobius"/>
    </source>
</evidence>
<evidence type="ECO:0000313" key="2">
    <source>
        <dbReference type="EMBL" id="CAB4168569.1"/>
    </source>
</evidence>
<keyword evidence="1" id="KW-1133">Transmembrane helix</keyword>
<accession>A0A6J5RME3</accession>
<organism evidence="3">
    <name type="scientific">uncultured Caudovirales phage</name>
    <dbReference type="NCBI Taxonomy" id="2100421"/>
    <lineage>
        <taxon>Viruses</taxon>
        <taxon>Duplodnaviria</taxon>
        <taxon>Heunggongvirae</taxon>
        <taxon>Uroviricota</taxon>
        <taxon>Caudoviricetes</taxon>
        <taxon>Peduoviridae</taxon>
        <taxon>Maltschvirus</taxon>
        <taxon>Maltschvirus maltsch</taxon>
    </lineage>
</organism>
<reference evidence="3" key="1">
    <citation type="submission" date="2020-05" db="EMBL/GenBank/DDBJ databases">
        <authorList>
            <person name="Chiriac C."/>
            <person name="Salcher M."/>
            <person name="Ghai R."/>
            <person name="Kavagutti S V."/>
        </authorList>
    </citation>
    <scope>NUCLEOTIDE SEQUENCE</scope>
</reference>
<proteinExistence type="predicted"/>
<keyword evidence="1" id="KW-0472">Membrane</keyword>
<keyword evidence="1" id="KW-0812">Transmembrane</keyword>
<name>A0A6J5RME3_9CAUD</name>
<protein>
    <submittedName>
        <fullName evidence="3">Uncharacterized protein</fullName>
    </submittedName>
</protein>
<gene>
    <name evidence="3" type="ORF">UFOVP1291_18</name>
    <name evidence="2" type="ORF">UFOVP892_8</name>
</gene>
<dbReference type="EMBL" id="LR796830">
    <property type="protein sequence ID" value="CAB4168569.1"/>
    <property type="molecule type" value="Genomic_DNA"/>
</dbReference>
<evidence type="ECO:0000313" key="3">
    <source>
        <dbReference type="EMBL" id="CAB4195486.1"/>
    </source>
</evidence>